<evidence type="ECO:0000313" key="2">
    <source>
        <dbReference type="Proteomes" id="UP001596472"/>
    </source>
</evidence>
<reference evidence="2" key="1">
    <citation type="journal article" date="2019" name="Int. J. Syst. Evol. Microbiol.">
        <title>The Global Catalogue of Microorganisms (GCM) 10K type strain sequencing project: providing services to taxonomists for standard genome sequencing and annotation.</title>
        <authorList>
            <consortium name="The Broad Institute Genomics Platform"/>
            <consortium name="The Broad Institute Genome Sequencing Center for Infectious Disease"/>
            <person name="Wu L."/>
            <person name="Ma J."/>
        </authorList>
    </citation>
    <scope>NUCLEOTIDE SEQUENCE [LARGE SCALE GENOMIC DNA]</scope>
    <source>
        <strain evidence="2">CGMCC 4.1467</strain>
    </source>
</reference>
<keyword evidence="2" id="KW-1185">Reference proteome</keyword>
<gene>
    <name evidence="1" type="ORF">ACFQY0_08850</name>
</gene>
<protein>
    <submittedName>
        <fullName evidence="1">Uncharacterized protein</fullName>
    </submittedName>
</protein>
<dbReference type="EMBL" id="JBHTBS010000003">
    <property type="protein sequence ID" value="MFC7337280.1"/>
    <property type="molecule type" value="Genomic_DNA"/>
</dbReference>
<name>A0ABW2L6V6_9BACT</name>
<dbReference type="Proteomes" id="UP001596472">
    <property type="component" value="Unassembled WGS sequence"/>
</dbReference>
<comment type="caution">
    <text evidence="1">The sequence shown here is derived from an EMBL/GenBank/DDBJ whole genome shotgun (WGS) entry which is preliminary data.</text>
</comment>
<evidence type="ECO:0000313" key="1">
    <source>
        <dbReference type="EMBL" id="MFC7337280.1"/>
    </source>
</evidence>
<accession>A0ABW2L6V6</accession>
<sequence length="207" mass="23360">MNPLSPQTSRNLDRLQHIDNELENRYLAGDDLVAAECAASFGLSDLIPLAAAGVKVRRAALEKWRARIAVSEGTQYSPEAWNALDPGYRLKAQQGLVPLSELFTKLRDLRAAEFDRHHQERQALQSRLDKAISKFSFDGTELSRRNLSWLVMSESGEIRVGRKTVDCRDTVRAFQEAGEACMQFEFRLKRQFDPISQPEQPAATSVL</sequence>
<proteinExistence type="predicted"/>
<organism evidence="1 2">
    <name type="scientific">Haloferula chungangensis</name>
    <dbReference type="NCBI Taxonomy" id="1048331"/>
    <lineage>
        <taxon>Bacteria</taxon>
        <taxon>Pseudomonadati</taxon>
        <taxon>Verrucomicrobiota</taxon>
        <taxon>Verrucomicrobiia</taxon>
        <taxon>Verrucomicrobiales</taxon>
        <taxon>Verrucomicrobiaceae</taxon>
        <taxon>Haloferula</taxon>
    </lineage>
</organism>
<dbReference type="RefSeq" id="WP_379711423.1">
    <property type="nucleotide sequence ID" value="NZ_JBHTBS010000003.1"/>
</dbReference>